<evidence type="ECO:0000313" key="3">
    <source>
        <dbReference type="EMBL" id="GMH56567.1"/>
    </source>
</evidence>
<evidence type="ECO:0000256" key="2">
    <source>
        <dbReference type="SAM" id="Phobius"/>
    </source>
</evidence>
<dbReference type="EMBL" id="BLQM01000052">
    <property type="protein sequence ID" value="GMH56567.1"/>
    <property type="molecule type" value="Genomic_DNA"/>
</dbReference>
<dbReference type="Proteomes" id="UP001162640">
    <property type="component" value="Unassembled WGS sequence"/>
</dbReference>
<keyword evidence="2" id="KW-0472">Membrane</keyword>
<name>A0A9W7DVJ9_9STRA</name>
<keyword evidence="2" id="KW-0812">Transmembrane</keyword>
<organism evidence="3 4">
    <name type="scientific">Triparma laevis f. inornata</name>
    <dbReference type="NCBI Taxonomy" id="1714386"/>
    <lineage>
        <taxon>Eukaryota</taxon>
        <taxon>Sar</taxon>
        <taxon>Stramenopiles</taxon>
        <taxon>Ochrophyta</taxon>
        <taxon>Bolidophyceae</taxon>
        <taxon>Parmales</taxon>
        <taxon>Triparmaceae</taxon>
        <taxon>Triparma</taxon>
    </lineage>
</organism>
<protein>
    <submittedName>
        <fullName evidence="3">Uncharacterized protein</fullName>
    </submittedName>
</protein>
<reference evidence="4" key="1">
    <citation type="journal article" date="2023" name="Commun. Biol.">
        <title>Genome analysis of Parmales, the sister group of diatoms, reveals the evolutionary specialization of diatoms from phago-mixotrophs to photoautotrophs.</title>
        <authorList>
            <person name="Ban H."/>
            <person name="Sato S."/>
            <person name="Yoshikawa S."/>
            <person name="Yamada K."/>
            <person name="Nakamura Y."/>
            <person name="Ichinomiya M."/>
            <person name="Sato N."/>
            <person name="Blanc-Mathieu R."/>
            <person name="Endo H."/>
            <person name="Kuwata A."/>
            <person name="Ogata H."/>
        </authorList>
    </citation>
    <scope>NUCLEOTIDE SEQUENCE [LARGE SCALE GENOMIC DNA]</scope>
</reference>
<sequence length="147" mass="16708">MAMWFLSPTRVTPQSSNPAPFNTFYSYFDLTFLVFTAHEKITDQHATAASLSNSKRVKSPPFPPPKTPSKMPLFPSSSGHDQKSLLINLFTTLLFLSPIPWYLQTASFQTLVIMNILIFGVAILYPPVGWLRPHPYSDFERNKVRES</sequence>
<feature type="transmembrane region" description="Helical" evidence="2">
    <location>
        <begin position="109"/>
        <end position="131"/>
    </location>
</feature>
<feature type="region of interest" description="Disordered" evidence="1">
    <location>
        <begin position="51"/>
        <end position="74"/>
    </location>
</feature>
<evidence type="ECO:0000313" key="4">
    <source>
        <dbReference type="Proteomes" id="UP001162640"/>
    </source>
</evidence>
<comment type="caution">
    <text evidence="3">The sequence shown here is derived from an EMBL/GenBank/DDBJ whole genome shotgun (WGS) entry which is preliminary data.</text>
</comment>
<feature type="transmembrane region" description="Helical" evidence="2">
    <location>
        <begin position="85"/>
        <end position="103"/>
    </location>
</feature>
<dbReference type="AlphaFoldDB" id="A0A9W7DVJ9"/>
<evidence type="ECO:0000256" key="1">
    <source>
        <dbReference type="SAM" id="MobiDB-lite"/>
    </source>
</evidence>
<accession>A0A9W7DVJ9</accession>
<keyword evidence="2" id="KW-1133">Transmembrane helix</keyword>
<proteinExistence type="predicted"/>
<gene>
    <name evidence="3" type="ORF">TL16_g02160</name>
</gene>